<dbReference type="PANTHER" id="PTHR43883">
    <property type="entry name" value="SLR0207 PROTEIN"/>
    <property type="match status" value="1"/>
</dbReference>
<dbReference type="SUPFAM" id="SSF52540">
    <property type="entry name" value="P-loop containing nucleoside triphosphate hydrolases"/>
    <property type="match status" value="1"/>
</dbReference>
<name>A0A255D5E1_9MYCO</name>
<dbReference type="RefSeq" id="WP_094484509.1">
    <property type="nucleotide sequence ID" value="NZ_NOZR01000043.1"/>
</dbReference>
<dbReference type="InterPro" id="IPR011009">
    <property type="entry name" value="Kinase-like_dom_sf"/>
</dbReference>
<keyword evidence="2" id="KW-1185">Reference proteome</keyword>
<evidence type="ECO:0000313" key="2">
    <source>
        <dbReference type="Proteomes" id="UP000216063"/>
    </source>
</evidence>
<sequence length="489" mass="53254">MGSSITASPRIAETHTGIVFLVGDRAYKVKKSVVTDFLDFSTVERREDACGRELVLNRRLAPDSYLGIAHFLAPGGDSEPVIVMRRHPDELRLATMVRRGEAVEDQLGTVALVLSRFHASAARGRAVDAQGRVDAITARWQENLAELQGYTENAAPGVDPKMVAEISCLASDFIAGRSVLFARRIAERKIVDGHADLLADDIFCLDGGPALLDCLEFDDHLRYVDVVDDAAFLAMDLEFLGRADLAAMFLHSYARLSTEDAPASLYDFYIAYRAVVRAKVDCVRHTQGVDGAADDARRHLEIAHNHLQAGAVRLILVGGGPGTGKTTLSRALAEDLGALVISTDEVRAEMVRLGEITGAPGMLNEGLYTRENIDAVYDGVLRRAHLRLCEGRTIVLDGTWQDPRHRERARRLAAEANAVEIELCCVAPLDASLARVRGRSETASQVTPEIAVALADRGEEMWTGAHRIDTTAPQAKSVELARRLCTPTT</sequence>
<dbReference type="Pfam" id="PF13671">
    <property type="entry name" value="AAA_33"/>
    <property type="match status" value="1"/>
</dbReference>
<dbReference type="AlphaFoldDB" id="A0A255D5E1"/>
<dbReference type="OrthoDB" id="9810277at2"/>
<reference evidence="1 2" key="1">
    <citation type="submission" date="2017-07" db="EMBL/GenBank/DDBJ databases">
        <title>The new phylogeny of genus Mycobacterium.</title>
        <authorList>
            <person name="Tortoli E."/>
            <person name="Trovato A."/>
            <person name="Cirillo D.M."/>
        </authorList>
    </citation>
    <scope>NUCLEOTIDE SEQUENCE [LARGE SCALE GENOMIC DNA]</scope>
    <source>
        <strain evidence="1 2">ATCC 33027</strain>
    </source>
</reference>
<gene>
    <name evidence="1" type="ORF">CG716_28520</name>
</gene>
<dbReference type="SUPFAM" id="SSF56112">
    <property type="entry name" value="Protein kinase-like (PK-like)"/>
    <property type="match status" value="1"/>
</dbReference>
<dbReference type="InterPro" id="IPR052732">
    <property type="entry name" value="Cell-binding_unc_protein"/>
</dbReference>
<dbReference type="InterPro" id="IPR027417">
    <property type="entry name" value="P-loop_NTPase"/>
</dbReference>
<protein>
    <recommendedName>
        <fullName evidence="3">AAA family ATPase</fullName>
    </recommendedName>
</protein>
<dbReference type="Proteomes" id="UP000216063">
    <property type="component" value="Unassembled WGS sequence"/>
</dbReference>
<dbReference type="EMBL" id="NOZR01000043">
    <property type="protein sequence ID" value="OYN74446.1"/>
    <property type="molecule type" value="Genomic_DNA"/>
</dbReference>
<accession>A0A255D5E1</accession>
<dbReference type="Gene3D" id="3.40.50.300">
    <property type="entry name" value="P-loop containing nucleotide triphosphate hydrolases"/>
    <property type="match status" value="1"/>
</dbReference>
<comment type="caution">
    <text evidence="1">The sequence shown here is derived from an EMBL/GenBank/DDBJ whole genome shotgun (WGS) entry which is preliminary data.</text>
</comment>
<dbReference type="PANTHER" id="PTHR43883:SF1">
    <property type="entry name" value="GLUCONOKINASE"/>
    <property type="match status" value="1"/>
</dbReference>
<evidence type="ECO:0000313" key="1">
    <source>
        <dbReference type="EMBL" id="OYN74446.1"/>
    </source>
</evidence>
<proteinExistence type="predicted"/>
<organism evidence="1 2">
    <name type="scientific">Mycolicibacterium sphagni</name>
    <dbReference type="NCBI Taxonomy" id="1786"/>
    <lineage>
        <taxon>Bacteria</taxon>
        <taxon>Bacillati</taxon>
        <taxon>Actinomycetota</taxon>
        <taxon>Actinomycetes</taxon>
        <taxon>Mycobacteriales</taxon>
        <taxon>Mycobacteriaceae</taxon>
        <taxon>Mycolicibacterium</taxon>
    </lineage>
</organism>
<evidence type="ECO:0008006" key="3">
    <source>
        <dbReference type="Google" id="ProtNLM"/>
    </source>
</evidence>